<reference evidence="8" key="1">
    <citation type="submission" date="2022-07" db="EMBL/GenBank/DDBJ databases">
        <title>Phylogenomic reconstructions and comparative analyses of Kickxellomycotina fungi.</title>
        <authorList>
            <person name="Reynolds N.K."/>
            <person name="Stajich J.E."/>
            <person name="Barry K."/>
            <person name="Grigoriev I.V."/>
            <person name="Crous P."/>
            <person name="Smith M.E."/>
        </authorList>
    </citation>
    <scope>NUCLEOTIDE SEQUENCE</scope>
    <source>
        <strain evidence="8">RSA 567</strain>
    </source>
</reference>
<dbReference type="EMBL" id="JANBQB010000029">
    <property type="protein sequence ID" value="KAJ1984141.1"/>
    <property type="molecule type" value="Genomic_DNA"/>
</dbReference>
<feature type="compositionally biased region" description="Basic residues" evidence="6">
    <location>
        <begin position="797"/>
        <end position="814"/>
    </location>
</feature>
<name>A0A9W8B5I3_9FUNG</name>
<dbReference type="InterPro" id="IPR050384">
    <property type="entry name" value="Endophilin_SH3RF"/>
</dbReference>
<comment type="caution">
    <text evidence="8">The sequence shown here is derived from an EMBL/GenBank/DDBJ whole genome shotgun (WGS) entry which is preliminary data.</text>
</comment>
<dbReference type="AlphaFoldDB" id="A0A9W8B5I3"/>
<feature type="compositionally biased region" description="Low complexity" evidence="6">
    <location>
        <begin position="280"/>
        <end position="292"/>
    </location>
</feature>
<sequence>MSHSAHDSTVLIVRCRHKYERQRQDELNLRAGDIVQVLTKDFDTWWVGRNLTTGDKGWFPSDSLVQGKFYWTRWQIMAKENYLQKKTEVHADSICAAAFVKTVGEYPEASLDQLRCEITQSPTMRPHSSPKKSKYSAYVEVLFDYDAQDTDELTLATGEVIGVMREIQGWYHGEKDGNQGIFPANFVRVLTDDEVAALTKQAASRPRPSIPAPPAPKAAPLPEPDTAPHDEALLAQFQPSESSEAFSEAPKRSVSKRLSGMIPAIPLPGKKTRQPSDGISTTEPPTSTSSSMPAPPPVPSVPQEANNPFTTTPLPRPPNPPQEPMPAPPTAPQPEPPTPTGPPGMPMGGPMGFMKPPTLKNPAPVAGGKKMARVVRDYEASDQGELNLFEGDVITILAQRGDYWKGESHGKIGFFPPDAVEVLEPETKAEEASPEDTLDEAAAPVQTTATDPEEAKEVAESSEPKPFKLAAYGVRQGGIGSLLAGGVMPKLKKVQRPPAMASDAPKDASLSPSAAAVEPLRDDRKAPPPPVPEATLPSPELSVPLQPPSPSEPLPAKQEKPPVLSPELEPRQSPEMVEASSQAPLVPPLGEHEPDEETLPVPIPISGNVPGDAPILDTSAGPGLPEPPLPPVTVTPVEAAELRTLDKAEAEAPSALASAATDSEQSDTEAEPPAVAPPLPVKPEKRTPSAEEDQVVPAEPLAPVDASPPFSPSMPAQATGSSSPEADIAPAANVEKVEKMDAVAEAPAPSAANAIAEPGEVMEPAAVDDGQVKEDEIDSTNTLASTPTLPSLSKGRAVQKNRRKPNPALLKKKSYSSLTATLEQSLEQDKQHALVEEAAPKGVPSASTPADQGKAEVVEDSVATKPKGVATPFSMASSARTHNSAGQSPPPVGAKPALPRTSSRIAELQRRFTQRGAIGGGGGGGSPSSDSSSFSRASNDTPSPTPFAPRNLGNRPNSPQLTNATPTRRTSVRSNDSGRDRSGSPSLDNRGGSPSRAVREASSGIAQQQVEDLKKWVIQEVATARESITSELQRAASSSAMGDAESAAVLGNLKSWVKDQLADLSAQWTQAHAADQEALQATMAQVRESRRASPTSDSAQPHHQQLTQLKSYLESEVSDLREEFMSQLEQERKGRAALKREVANLQQQVAMLCDIIESKE</sequence>
<feature type="compositionally biased region" description="Low complexity" evidence="6">
    <location>
        <begin position="651"/>
        <end position="660"/>
    </location>
</feature>
<keyword evidence="3" id="KW-0175">Coiled coil</keyword>
<feature type="compositionally biased region" description="Basic and acidic residues" evidence="6">
    <location>
        <begin position="453"/>
        <end position="466"/>
    </location>
</feature>
<feature type="compositionally biased region" description="Basic and acidic residues" evidence="6">
    <location>
        <begin position="640"/>
        <end position="650"/>
    </location>
</feature>
<feature type="compositionally biased region" description="Polar residues" evidence="6">
    <location>
        <begin position="954"/>
        <end position="969"/>
    </location>
</feature>
<accession>A0A9W8B5I3</accession>
<organism evidence="8 9">
    <name type="scientific">Dimargaris verticillata</name>
    <dbReference type="NCBI Taxonomy" id="2761393"/>
    <lineage>
        <taxon>Eukaryota</taxon>
        <taxon>Fungi</taxon>
        <taxon>Fungi incertae sedis</taxon>
        <taxon>Zoopagomycota</taxon>
        <taxon>Kickxellomycotina</taxon>
        <taxon>Dimargaritomycetes</taxon>
        <taxon>Dimargaritales</taxon>
        <taxon>Dimargaritaceae</taxon>
        <taxon>Dimargaris</taxon>
    </lineage>
</organism>
<evidence type="ECO:0000256" key="3">
    <source>
        <dbReference type="ARBA" id="ARBA00023054"/>
    </source>
</evidence>
<feature type="compositionally biased region" description="Polar residues" evidence="6">
    <location>
        <begin position="779"/>
        <end position="791"/>
    </location>
</feature>
<feature type="region of interest" description="Disordered" evidence="6">
    <location>
        <begin position="199"/>
        <end position="365"/>
    </location>
</feature>
<evidence type="ECO:0000256" key="2">
    <source>
        <dbReference type="ARBA" id="ARBA00022443"/>
    </source>
</evidence>
<gene>
    <name evidence="8" type="ORF">H4R34_000852</name>
</gene>
<feature type="domain" description="SH3" evidence="7">
    <location>
        <begin position="134"/>
        <end position="192"/>
    </location>
</feature>
<keyword evidence="9" id="KW-1185">Reference proteome</keyword>
<dbReference type="SMART" id="SM00326">
    <property type="entry name" value="SH3"/>
    <property type="match status" value="3"/>
</dbReference>
<dbReference type="PROSITE" id="PS50002">
    <property type="entry name" value="SH3"/>
    <property type="match status" value="3"/>
</dbReference>
<dbReference type="PANTHER" id="PTHR14167">
    <property type="entry name" value="SH3 DOMAIN-CONTAINING"/>
    <property type="match status" value="1"/>
</dbReference>
<dbReference type="SUPFAM" id="SSF50044">
    <property type="entry name" value="SH3-domain"/>
    <property type="match status" value="3"/>
</dbReference>
<evidence type="ECO:0000256" key="5">
    <source>
        <dbReference type="PROSITE-ProRule" id="PRU00192"/>
    </source>
</evidence>
<dbReference type="Pfam" id="PF14604">
    <property type="entry name" value="SH3_9"/>
    <property type="match status" value="1"/>
</dbReference>
<feature type="compositionally biased region" description="Polar residues" evidence="6">
    <location>
        <begin position="714"/>
        <end position="724"/>
    </location>
</feature>
<feature type="compositionally biased region" description="Basic and acidic residues" evidence="6">
    <location>
        <begin position="827"/>
        <end position="839"/>
    </location>
</feature>
<dbReference type="PANTHER" id="PTHR14167:SF81">
    <property type="entry name" value="ENDOPHILIN-A"/>
    <property type="match status" value="1"/>
</dbReference>
<evidence type="ECO:0000256" key="6">
    <source>
        <dbReference type="SAM" id="MobiDB-lite"/>
    </source>
</evidence>
<evidence type="ECO:0000256" key="1">
    <source>
        <dbReference type="ARBA" id="ARBA00004170"/>
    </source>
</evidence>
<dbReference type="OrthoDB" id="10255964at2759"/>
<dbReference type="InterPro" id="IPR001452">
    <property type="entry name" value="SH3_domain"/>
</dbReference>
<feature type="compositionally biased region" description="Pro residues" evidence="6">
    <location>
        <begin position="624"/>
        <end position="633"/>
    </location>
</feature>
<feature type="compositionally biased region" description="Pro residues" evidence="6">
    <location>
        <begin position="208"/>
        <end position="225"/>
    </location>
</feature>
<feature type="compositionally biased region" description="Polar residues" evidence="6">
    <location>
        <begin position="1092"/>
        <end position="1105"/>
    </location>
</feature>
<feature type="compositionally biased region" description="Polar residues" evidence="6">
    <location>
        <begin position="815"/>
        <end position="825"/>
    </location>
</feature>
<feature type="compositionally biased region" description="Low complexity" evidence="6">
    <location>
        <begin position="236"/>
        <end position="248"/>
    </location>
</feature>
<evidence type="ECO:0000313" key="9">
    <source>
        <dbReference type="Proteomes" id="UP001151582"/>
    </source>
</evidence>
<feature type="compositionally biased region" description="Polar residues" evidence="6">
    <location>
        <begin position="874"/>
        <end position="887"/>
    </location>
</feature>
<feature type="domain" description="SH3" evidence="7">
    <location>
        <begin position="367"/>
        <end position="425"/>
    </location>
</feature>
<feature type="compositionally biased region" description="Gly residues" evidence="6">
    <location>
        <begin position="917"/>
        <end position="926"/>
    </location>
</feature>
<feature type="region of interest" description="Disordered" evidence="6">
    <location>
        <begin position="426"/>
        <end position="466"/>
    </location>
</feature>
<dbReference type="Gene3D" id="2.30.30.40">
    <property type="entry name" value="SH3 Domains"/>
    <property type="match status" value="3"/>
</dbReference>
<feature type="domain" description="SH3" evidence="7">
    <location>
        <begin position="8"/>
        <end position="69"/>
    </location>
</feature>
<feature type="region of interest" description="Disordered" evidence="6">
    <location>
        <begin position="493"/>
        <end position="727"/>
    </location>
</feature>
<keyword evidence="2 5" id="KW-0728">SH3 domain</keyword>
<evidence type="ECO:0000313" key="8">
    <source>
        <dbReference type="EMBL" id="KAJ1984141.1"/>
    </source>
</evidence>
<dbReference type="Pfam" id="PF07653">
    <property type="entry name" value="SH3_2"/>
    <property type="match status" value="1"/>
</dbReference>
<proteinExistence type="predicted"/>
<feature type="region of interest" description="Disordered" evidence="6">
    <location>
        <begin position="774"/>
        <end position="1010"/>
    </location>
</feature>
<feature type="compositionally biased region" description="Low complexity" evidence="6">
    <location>
        <begin position="533"/>
        <end position="544"/>
    </location>
</feature>
<feature type="region of interest" description="Disordered" evidence="6">
    <location>
        <begin position="1082"/>
        <end position="1105"/>
    </location>
</feature>
<evidence type="ECO:0000256" key="4">
    <source>
        <dbReference type="ARBA" id="ARBA00023136"/>
    </source>
</evidence>
<feature type="compositionally biased region" description="Pro residues" evidence="6">
    <location>
        <begin position="314"/>
        <end position="345"/>
    </location>
</feature>
<dbReference type="Proteomes" id="UP001151582">
    <property type="component" value="Unassembled WGS sequence"/>
</dbReference>
<dbReference type="PRINTS" id="PR01217">
    <property type="entry name" value="PRICHEXTENSN"/>
</dbReference>
<comment type="subcellular location">
    <subcellularLocation>
        <location evidence="1">Membrane</location>
        <topology evidence="1">Peripheral membrane protein</topology>
    </subcellularLocation>
</comment>
<dbReference type="InterPro" id="IPR036028">
    <property type="entry name" value="SH3-like_dom_sf"/>
</dbReference>
<keyword evidence="4" id="KW-0472">Membrane</keyword>
<evidence type="ECO:0000259" key="7">
    <source>
        <dbReference type="PROSITE" id="PS50002"/>
    </source>
</evidence>
<dbReference type="SUPFAM" id="SSF58113">
    <property type="entry name" value="Apolipoprotein A-I"/>
    <property type="match status" value="1"/>
</dbReference>
<protein>
    <recommendedName>
        <fullName evidence="7">SH3 domain-containing protein</fullName>
    </recommendedName>
</protein>
<dbReference type="Pfam" id="PF00018">
    <property type="entry name" value="SH3_1"/>
    <property type="match status" value="1"/>
</dbReference>